<name>A0A0F9LPS1_9ZZZZ</name>
<comment type="caution">
    <text evidence="1">The sequence shown here is derived from an EMBL/GenBank/DDBJ whole genome shotgun (WGS) entry which is preliminary data.</text>
</comment>
<evidence type="ECO:0000313" key="1">
    <source>
        <dbReference type="EMBL" id="KKM97119.1"/>
    </source>
</evidence>
<dbReference type="AlphaFoldDB" id="A0A0F9LPS1"/>
<protein>
    <submittedName>
        <fullName evidence="1">Uncharacterized protein</fullName>
    </submittedName>
</protein>
<dbReference type="EMBL" id="LAZR01005787">
    <property type="protein sequence ID" value="KKM97119.1"/>
    <property type="molecule type" value="Genomic_DNA"/>
</dbReference>
<organism evidence="1">
    <name type="scientific">marine sediment metagenome</name>
    <dbReference type="NCBI Taxonomy" id="412755"/>
    <lineage>
        <taxon>unclassified sequences</taxon>
        <taxon>metagenomes</taxon>
        <taxon>ecological metagenomes</taxon>
    </lineage>
</organism>
<accession>A0A0F9LPS1</accession>
<reference evidence="1" key="1">
    <citation type="journal article" date="2015" name="Nature">
        <title>Complex archaea that bridge the gap between prokaryotes and eukaryotes.</title>
        <authorList>
            <person name="Spang A."/>
            <person name="Saw J.H."/>
            <person name="Jorgensen S.L."/>
            <person name="Zaremba-Niedzwiedzka K."/>
            <person name="Martijn J."/>
            <person name="Lind A.E."/>
            <person name="van Eijk R."/>
            <person name="Schleper C."/>
            <person name="Guy L."/>
            <person name="Ettema T.J."/>
        </authorList>
    </citation>
    <scope>NUCLEOTIDE SEQUENCE</scope>
</reference>
<proteinExistence type="predicted"/>
<sequence>MSILKLKTVLEELIEAAEPFASGDIVDETSGTIPLMNRLERAIDRAGELLANNV</sequence>
<gene>
    <name evidence="1" type="ORF">LCGC14_1171250</name>
</gene>